<keyword evidence="9" id="KW-0407">Ion channel</keyword>
<dbReference type="InterPro" id="IPR014743">
    <property type="entry name" value="Cl-channel_core"/>
</dbReference>
<feature type="transmembrane region" description="Helical" evidence="11">
    <location>
        <begin position="351"/>
        <end position="369"/>
    </location>
</feature>
<evidence type="ECO:0000256" key="7">
    <source>
        <dbReference type="ARBA" id="ARBA00023173"/>
    </source>
</evidence>
<dbReference type="PRINTS" id="PR00762">
    <property type="entry name" value="CLCHANNEL"/>
</dbReference>
<protein>
    <submittedName>
        <fullName evidence="13">Chloride channel protein</fullName>
    </submittedName>
</protein>
<comment type="caution">
    <text evidence="13">The sequence shown here is derived from an EMBL/GenBank/DDBJ whole genome shotgun (WGS) entry which is preliminary data.</text>
</comment>
<feature type="transmembrane region" description="Helical" evidence="11">
    <location>
        <begin position="286"/>
        <end position="308"/>
    </location>
</feature>
<dbReference type="Gene3D" id="1.10.3080.10">
    <property type="entry name" value="Clc chloride channel"/>
    <property type="match status" value="1"/>
</dbReference>
<evidence type="ECO:0000256" key="1">
    <source>
        <dbReference type="ARBA" id="ARBA00004141"/>
    </source>
</evidence>
<keyword evidence="6 11" id="KW-0472">Membrane</keyword>
<accession>A0A545T0R8</accession>
<keyword evidence="10" id="KW-0129">CBS domain</keyword>
<evidence type="ECO:0000256" key="5">
    <source>
        <dbReference type="ARBA" id="ARBA00023065"/>
    </source>
</evidence>
<dbReference type="AlphaFoldDB" id="A0A545T0R8"/>
<dbReference type="Pfam" id="PF00654">
    <property type="entry name" value="Voltage_CLC"/>
    <property type="match status" value="1"/>
</dbReference>
<dbReference type="PROSITE" id="PS51371">
    <property type="entry name" value="CBS"/>
    <property type="match status" value="1"/>
</dbReference>
<dbReference type="Proteomes" id="UP000315252">
    <property type="component" value="Unassembled WGS sequence"/>
</dbReference>
<feature type="transmembrane region" description="Helical" evidence="11">
    <location>
        <begin position="243"/>
        <end position="266"/>
    </location>
</feature>
<evidence type="ECO:0000256" key="11">
    <source>
        <dbReference type="SAM" id="Phobius"/>
    </source>
</evidence>
<keyword evidence="14" id="KW-1185">Reference proteome</keyword>
<evidence type="ECO:0000256" key="8">
    <source>
        <dbReference type="ARBA" id="ARBA00023214"/>
    </source>
</evidence>
<dbReference type="RefSeq" id="WP_142899622.1">
    <property type="nucleotide sequence ID" value="NZ_ML660066.1"/>
</dbReference>
<dbReference type="Pfam" id="PF00571">
    <property type="entry name" value="CBS"/>
    <property type="match status" value="1"/>
</dbReference>
<sequence length="596" mass="62706">MAEVEPKKISIGTTVSSLKKFGRNDQVILSVLALIIGVAAGLAETVFRSAIALVQELGYGFSSEKVASLAAELPWWQLLLVPTVGGLLIGCFIHFFMPDRRPQGVAQVIESSALHGGRMSLTLGIKAAVVSAASIGVGASVGREGPIVHLGASLGAWVSKRLHLGRSLSRTLLGCGVAAAVAASFNAPIAGTFFALEVVVGHYAISAFAPIVIASVAGTIVSRIQYGDFPAFILPDTWTIVSFWEFPAFALLGVVSALAAVLFMRSVMFTEDVVERIGIPPWAQPAAGGLVVGVIALGFPQVLGVGYEATDAALSARYELWLLIALVVTKTAATAVSLGCRFGGGVFSPSLFIGAMIGGAFGIIATSAFPELSSGHGAYTMIGMGAVAGAVLGAPISTILMIFELTNDYTLTIGVMVATAVASIITHQTFGRSFFAWQLERRGVVIKGGQELGLLRSIKVGSVLDGTYETVNPETDLQTVRVRLQEAPWGELFVVDEKGALVGTITFSDLHEAAFDTCHDAEWTAINVAREHPVVLKRDDDLETAVKVYGSTGEVHVPIVEDGTSMIMCGVAHEHEVMLAYHRALDQARAEERGEA</sequence>
<feature type="transmembrane region" description="Helical" evidence="11">
    <location>
        <begin position="409"/>
        <end position="426"/>
    </location>
</feature>
<gene>
    <name evidence="13" type="ORF">FKG95_27220</name>
</gene>
<dbReference type="CDD" id="cd00400">
    <property type="entry name" value="Voltage_gated_ClC"/>
    <property type="match status" value="1"/>
</dbReference>
<proteinExistence type="predicted"/>
<evidence type="ECO:0000259" key="12">
    <source>
        <dbReference type="PROSITE" id="PS51371"/>
    </source>
</evidence>
<dbReference type="EMBL" id="VHSH01000015">
    <property type="protein sequence ID" value="TQV70815.1"/>
    <property type="molecule type" value="Genomic_DNA"/>
</dbReference>
<feature type="transmembrane region" description="Helical" evidence="11">
    <location>
        <begin position="202"/>
        <end position="222"/>
    </location>
</feature>
<evidence type="ECO:0000313" key="14">
    <source>
        <dbReference type="Proteomes" id="UP000315252"/>
    </source>
</evidence>
<dbReference type="InterPro" id="IPR001807">
    <property type="entry name" value="ClC"/>
</dbReference>
<dbReference type="PANTHER" id="PTHR43427:SF6">
    <property type="entry name" value="CHLORIDE CHANNEL PROTEIN CLC-E"/>
    <property type="match status" value="1"/>
</dbReference>
<dbReference type="InterPro" id="IPR000644">
    <property type="entry name" value="CBS_dom"/>
</dbReference>
<keyword evidence="2" id="KW-0813">Transport</keyword>
<evidence type="ECO:0000256" key="9">
    <source>
        <dbReference type="ARBA" id="ARBA00023303"/>
    </source>
</evidence>
<feature type="transmembrane region" description="Helical" evidence="11">
    <location>
        <begin position="381"/>
        <end position="403"/>
    </location>
</feature>
<dbReference type="Gene3D" id="3.10.580.10">
    <property type="entry name" value="CBS-domain"/>
    <property type="match status" value="1"/>
</dbReference>
<evidence type="ECO:0000313" key="13">
    <source>
        <dbReference type="EMBL" id="TQV70815.1"/>
    </source>
</evidence>
<name>A0A545T0R8_9PROT</name>
<dbReference type="OrthoDB" id="9767361at2"/>
<keyword evidence="7" id="KW-0869">Chloride channel</keyword>
<feature type="domain" description="CBS" evidence="12">
    <location>
        <begin position="464"/>
        <end position="521"/>
    </location>
</feature>
<dbReference type="GO" id="GO:0005254">
    <property type="term" value="F:chloride channel activity"/>
    <property type="evidence" value="ECO:0007669"/>
    <property type="project" value="UniProtKB-KW"/>
</dbReference>
<evidence type="ECO:0000256" key="2">
    <source>
        <dbReference type="ARBA" id="ARBA00022448"/>
    </source>
</evidence>
<feature type="transmembrane region" description="Helical" evidence="11">
    <location>
        <begin position="74"/>
        <end position="97"/>
    </location>
</feature>
<reference evidence="13 14" key="1">
    <citation type="submission" date="2019-06" db="EMBL/GenBank/DDBJ databases">
        <title>Whole genome sequence for Rhodospirillaceae sp. R148.</title>
        <authorList>
            <person name="Wang G."/>
        </authorList>
    </citation>
    <scope>NUCLEOTIDE SEQUENCE [LARGE SCALE GENOMIC DNA]</scope>
    <source>
        <strain evidence="13 14">R148</strain>
    </source>
</reference>
<dbReference type="SUPFAM" id="SSF54631">
    <property type="entry name" value="CBS-domain pair"/>
    <property type="match status" value="1"/>
</dbReference>
<dbReference type="PANTHER" id="PTHR43427">
    <property type="entry name" value="CHLORIDE CHANNEL PROTEIN CLC-E"/>
    <property type="match status" value="1"/>
</dbReference>
<keyword evidence="5" id="KW-0406">Ion transport</keyword>
<keyword evidence="3 11" id="KW-0812">Transmembrane</keyword>
<keyword evidence="4 11" id="KW-1133">Transmembrane helix</keyword>
<dbReference type="InterPro" id="IPR046342">
    <property type="entry name" value="CBS_dom_sf"/>
</dbReference>
<organism evidence="13 14">
    <name type="scientific">Denitrobaculum tricleocarpae</name>
    <dbReference type="NCBI Taxonomy" id="2591009"/>
    <lineage>
        <taxon>Bacteria</taxon>
        <taxon>Pseudomonadati</taxon>
        <taxon>Pseudomonadota</taxon>
        <taxon>Alphaproteobacteria</taxon>
        <taxon>Rhodospirillales</taxon>
        <taxon>Rhodospirillaceae</taxon>
        <taxon>Denitrobaculum</taxon>
    </lineage>
</organism>
<dbReference type="GO" id="GO:0034707">
    <property type="term" value="C:chloride channel complex"/>
    <property type="evidence" value="ECO:0007669"/>
    <property type="project" value="UniProtKB-KW"/>
</dbReference>
<dbReference type="InterPro" id="IPR050368">
    <property type="entry name" value="ClC-type_chloride_channel"/>
</dbReference>
<evidence type="ECO:0000256" key="6">
    <source>
        <dbReference type="ARBA" id="ARBA00023136"/>
    </source>
</evidence>
<evidence type="ECO:0000256" key="10">
    <source>
        <dbReference type="PROSITE-ProRule" id="PRU00703"/>
    </source>
</evidence>
<keyword evidence="8" id="KW-0868">Chloride</keyword>
<dbReference type="SUPFAM" id="SSF81340">
    <property type="entry name" value="Clc chloride channel"/>
    <property type="match status" value="1"/>
</dbReference>
<comment type="subcellular location">
    <subcellularLocation>
        <location evidence="1">Membrane</location>
        <topology evidence="1">Multi-pass membrane protein</topology>
    </subcellularLocation>
</comment>
<feature type="transmembrane region" description="Helical" evidence="11">
    <location>
        <begin position="27"/>
        <end position="54"/>
    </location>
</feature>
<dbReference type="CDD" id="cd02205">
    <property type="entry name" value="CBS_pair_SF"/>
    <property type="match status" value="1"/>
</dbReference>
<feature type="transmembrane region" description="Helical" evidence="11">
    <location>
        <begin position="320"/>
        <end position="339"/>
    </location>
</feature>
<evidence type="ECO:0000256" key="3">
    <source>
        <dbReference type="ARBA" id="ARBA00022692"/>
    </source>
</evidence>
<evidence type="ECO:0000256" key="4">
    <source>
        <dbReference type="ARBA" id="ARBA00022989"/>
    </source>
</evidence>